<dbReference type="SUPFAM" id="SSF53474">
    <property type="entry name" value="alpha/beta-Hydrolases"/>
    <property type="match status" value="1"/>
</dbReference>
<accession>A0A3B0WCK8</accession>
<dbReference type="EMBL" id="UOFA01000321">
    <property type="protein sequence ID" value="VAW47109.1"/>
    <property type="molecule type" value="Genomic_DNA"/>
</dbReference>
<feature type="domain" description="AB hydrolase-1" evidence="1">
    <location>
        <begin position="9"/>
        <end position="107"/>
    </location>
</feature>
<dbReference type="PANTHER" id="PTHR37946:SF1">
    <property type="entry name" value="SLL1969 PROTEIN"/>
    <property type="match status" value="1"/>
</dbReference>
<dbReference type="InterPro" id="IPR029058">
    <property type="entry name" value="AB_hydrolase_fold"/>
</dbReference>
<dbReference type="AlphaFoldDB" id="A0A3B0WCK8"/>
<name>A0A3B0WCK8_9ZZZZ</name>
<dbReference type="Pfam" id="PF12697">
    <property type="entry name" value="Abhydrolase_6"/>
    <property type="match status" value="1"/>
</dbReference>
<evidence type="ECO:0000259" key="1">
    <source>
        <dbReference type="Pfam" id="PF12697"/>
    </source>
</evidence>
<sequence length="208" mass="23524">MNKQPPEAIVLVHGLWVKRWTWNTYRRFLTSHGYQVYLFGYKTTKQTFDLSLMQLTAFVNSRPEQTVHLVVHSMGGILAMRALPRINKPGKLLMLGSPVNGSRAAQKLQAMGWHTSLLKHAAEPLIVGVSMPQVLRPSMMIAGTSPYGLGRLIERRLGPSDGTVGIDETEADWIDQHEKVHSSHFGLLRNKYAMQKTLKFLQNKTTNY</sequence>
<evidence type="ECO:0000313" key="2">
    <source>
        <dbReference type="EMBL" id="VAW47109.1"/>
    </source>
</evidence>
<proteinExistence type="predicted"/>
<reference evidence="2" key="1">
    <citation type="submission" date="2018-06" db="EMBL/GenBank/DDBJ databases">
        <authorList>
            <person name="Zhirakovskaya E."/>
        </authorList>
    </citation>
    <scope>NUCLEOTIDE SEQUENCE</scope>
</reference>
<gene>
    <name evidence="2" type="ORF">MNBD_GAMMA02-259</name>
</gene>
<dbReference type="PANTHER" id="PTHR37946">
    <property type="entry name" value="SLL1969 PROTEIN"/>
    <property type="match status" value="1"/>
</dbReference>
<protein>
    <recommendedName>
        <fullName evidence="1">AB hydrolase-1 domain-containing protein</fullName>
    </recommendedName>
</protein>
<organism evidence="2">
    <name type="scientific">hydrothermal vent metagenome</name>
    <dbReference type="NCBI Taxonomy" id="652676"/>
    <lineage>
        <taxon>unclassified sequences</taxon>
        <taxon>metagenomes</taxon>
        <taxon>ecological metagenomes</taxon>
    </lineage>
</organism>
<dbReference type="InterPro" id="IPR000073">
    <property type="entry name" value="AB_hydrolase_1"/>
</dbReference>
<dbReference type="Gene3D" id="3.40.50.1820">
    <property type="entry name" value="alpha/beta hydrolase"/>
    <property type="match status" value="1"/>
</dbReference>